<name>Q1DGK2_AEDAE</name>
<evidence type="ECO:0000313" key="2">
    <source>
        <dbReference type="Proteomes" id="UP000682892"/>
    </source>
</evidence>
<dbReference type="EMBL" id="CH901428">
    <property type="protein sequence ID" value="EAT32280.1"/>
    <property type="molecule type" value="Genomic_DNA"/>
</dbReference>
<dbReference type="AlphaFoldDB" id="Q1DGK2"/>
<dbReference type="HOGENOM" id="CLU_012062_3_4_1"/>
<evidence type="ECO:0000313" key="1">
    <source>
        <dbReference type="EMBL" id="EAT32280.1"/>
    </source>
</evidence>
<protein>
    <submittedName>
        <fullName evidence="1">AAEL015600-PA</fullName>
    </submittedName>
</protein>
<reference evidence="1" key="1">
    <citation type="submission" date="2005-10" db="EMBL/GenBank/DDBJ databases">
        <authorList>
            <person name="Loftus B.J."/>
            <person name="Nene V.M."/>
            <person name="Hannick L.I."/>
            <person name="Bidwell S."/>
            <person name="Haas B."/>
            <person name="Amedeo P."/>
            <person name="Orvis J."/>
            <person name="Wortman J.R."/>
            <person name="White O.R."/>
            <person name="Salzberg S."/>
            <person name="Shumway M."/>
            <person name="Koo H."/>
            <person name="Zhao Y."/>
            <person name="Holmes M."/>
            <person name="Miller J."/>
            <person name="Schatz M."/>
            <person name="Pop M."/>
            <person name="Pai G."/>
            <person name="Utterback T."/>
            <person name="Rogers Y.-H."/>
            <person name="Kravitz S."/>
            <person name="Fraser C.M."/>
        </authorList>
    </citation>
    <scope>NUCLEOTIDE SEQUENCE</scope>
    <source>
        <strain evidence="1">Liverpool</strain>
    </source>
</reference>
<gene>
    <name evidence="1" type="ORF">AaeL_AAEL015600</name>
</gene>
<sequence>MPTLDAAPVDVQNPDNAPHYPCVDWVFRSRKIMILTCPVGSNGDLRERHSESSAQVAMFGLTLLEKEELGETEANV</sequence>
<dbReference type="PaxDb" id="7159-AAEL015600-PA"/>
<reference evidence="1" key="3">
    <citation type="submission" date="2012-09" db="EMBL/GenBank/DDBJ databases">
        <authorList>
            <consortium name="VectorBase"/>
        </authorList>
    </citation>
    <scope>NUCLEOTIDE SEQUENCE</scope>
    <source>
        <strain evidence="1">Liverpool</strain>
    </source>
</reference>
<reference evidence="1" key="2">
    <citation type="journal article" date="2007" name="Science">
        <title>Genome sequence of Aedes aegypti, a major arbovirus vector.</title>
        <authorList>
            <person name="Nene V."/>
            <person name="Wortman J.R."/>
            <person name="Lawson D."/>
            <person name="Haas B."/>
            <person name="Kodira C."/>
            <person name="Tu Z.J."/>
            <person name="Loftus B."/>
            <person name="Xi Z."/>
            <person name="Megy K."/>
            <person name="Grabherr M."/>
            <person name="Ren Q."/>
            <person name="Zdobnov E.M."/>
            <person name="Lobo N.F."/>
            <person name="Campbell K.S."/>
            <person name="Brown S.E."/>
            <person name="Bonaldo M.F."/>
            <person name="Zhu J."/>
            <person name="Sinkins S.P."/>
            <person name="Hogenkamp D.G."/>
            <person name="Amedeo P."/>
            <person name="Arensburger P."/>
            <person name="Atkinson P.W."/>
            <person name="Bidwell S."/>
            <person name="Biedler J."/>
            <person name="Birney E."/>
            <person name="Bruggner R.V."/>
            <person name="Costas J."/>
            <person name="Coy M.R."/>
            <person name="Crabtree J."/>
            <person name="Crawford M."/>
            <person name="Debruyn B."/>
            <person name="Decaprio D."/>
            <person name="Eiglmeier K."/>
            <person name="Eisenstadt E."/>
            <person name="El-Dorry H."/>
            <person name="Gelbart W.M."/>
            <person name="Gomes S.L."/>
            <person name="Hammond M."/>
            <person name="Hannick L.I."/>
            <person name="Hogan J.R."/>
            <person name="Holmes M.H."/>
            <person name="Jaffe D."/>
            <person name="Johnston J.S."/>
            <person name="Kennedy R.C."/>
            <person name="Koo H."/>
            <person name="Kravitz S."/>
            <person name="Kriventseva E.V."/>
            <person name="Kulp D."/>
            <person name="Labutti K."/>
            <person name="Lee E."/>
            <person name="Li S."/>
            <person name="Lovin D.D."/>
            <person name="Mao C."/>
            <person name="Mauceli E."/>
            <person name="Menck C.F."/>
            <person name="Miller J.R."/>
            <person name="Montgomery P."/>
            <person name="Mori A."/>
            <person name="Nascimento A.L."/>
            <person name="Naveira H.F."/>
            <person name="Nusbaum C."/>
            <person name="O'leary S."/>
            <person name="Orvis J."/>
            <person name="Pertea M."/>
            <person name="Quesneville H."/>
            <person name="Reidenbach K.R."/>
            <person name="Rogers Y.H."/>
            <person name="Roth C.W."/>
            <person name="Schneider J.R."/>
            <person name="Schatz M."/>
            <person name="Shumway M."/>
            <person name="Stanke M."/>
            <person name="Stinson E.O."/>
            <person name="Tubio J.M."/>
            <person name="Vanzee J.P."/>
            <person name="Verjovski-Almeida S."/>
            <person name="Werner D."/>
            <person name="White O."/>
            <person name="Wyder S."/>
            <person name="Zeng Q."/>
            <person name="Zhao Q."/>
            <person name="Zhao Y."/>
            <person name="Hill C.A."/>
            <person name="Raikhel A.S."/>
            <person name="Soares M.B."/>
            <person name="Knudson D.L."/>
            <person name="Lee N.H."/>
            <person name="Galagan J."/>
            <person name="Salzberg S.L."/>
            <person name="Paulsen I.T."/>
            <person name="Dimopoulos G."/>
            <person name="Collins F.H."/>
            <person name="Birren B."/>
            <person name="Fraser-Liggett C.M."/>
            <person name="Severson D.W."/>
        </authorList>
    </citation>
    <scope>NUCLEOTIDE SEQUENCE [LARGE SCALE GENOMIC DNA]</scope>
    <source>
        <strain evidence="1">Liverpool</strain>
    </source>
</reference>
<dbReference type="Proteomes" id="UP000682892">
    <property type="component" value="Unassembled WGS sequence"/>
</dbReference>
<accession>Q1DGK2</accession>
<organism evidence="1 2">
    <name type="scientific">Aedes aegypti</name>
    <name type="common">Yellowfever mosquito</name>
    <name type="synonym">Culex aegypti</name>
    <dbReference type="NCBI Taxonomy" id="7159"/>
    <lineage>
        <taxon>Eukaryota</taxon>
        <taxon>Metazoa</taxon>
        <taxon>Ecdysozoa</taxon>
        <taxon>Arthropoda</taxon>
        <taxon>Hexapoda</taxon>
        <taxon>Insecta</taxon>
        <taxon>Pterygota</taxon>
        <taxon>Neoptera</taxon>
        <taxon>Endopterygota</taxon>
        <taxon>Diptera</taxon>
        <taxon>Nematocera</taxon>
        <taxon>Culicoidea</taxon>
        <taxon>Culicidae</taxon>
        <taxon>Culicinae</taxon>
        <taxon>Aedini</taxon>
        <taxon>Aedes</taxon>
        <taxon>Stegomyia</taxon>
    </lineage>
</organism>
<proteinExistence type="predicted"/>